<reference evidence="2 3" key="1">
    <citation type="submission" date="2014-04" db="EMBL/GenBank/DDBJ databases">
        <authorList>
            <person name="Bishop-Lilly K.A."/>
            <person name="Broomall S.M."/>
            <person name="Chain P.S."/>
            <person name="Chertkov O."/>
            <person name="Coyne S.R."/>
            <person name="Daligault H.E."/>
            <person name="Davenport K.W."/>
            <person name="Erkkila T."/>
            <person name="Frey K.G."/>
            <person name="Gibbons H.S."/>
            <person name="Gu W."/>
            <person name="Jaissle J."/>
            <person name="Johnson S.L."/>
            <person name="Koroleva G.I."/>
            <person name="Ladner J.T."/>
            <person name="Lo C.-C."/>
            <person name="Minogue T.D."/>
            <person name="Munk C."/>
            <person name="Palacios G.F."/>
            <person name="Redden C.L."/>
            <person name="Rosenzweig C.N."/>
            <person name="Scholz M.B."/>
            <person name="Teshima H."/>
            <person name="Xu Y."/>
        </authorList>
    </citation>
    <scope>NUCLEOTIDE SEQUENCE [LARGE SCALE GENOMIC DNA]</scope>
    <source>
        <strain evidence="3">gladioli</strain>
    </source>
</reference>
<dbReference type="AlphaFoldDB" id="A0AAW3ETU8"/>
<accession>A0AAW3ETU8</accession>
<dbReference type="EMBL" id="JPGG01000017">
    <property type="protein sequence ID" value="KGC11095.1"/>
    <property type="molecule type" value="Genomic_DNA"/>
</dbReference>
<evidence type="ECO:0000256" key="1">
    <source>
        <dbReference type="SAM" id="MobiDB-lite"/>
    </source>
</evidence>
<evidence type="ECO:0000313" key="3">
    <source>
        <dbReference type="Proteomes" id="UP000029590"/>
    </source>
</evidence>
<name>A0AAW3ETU8_BURGA</name>
<comment type="caution">
    <text evidence="2">The sequence shown here is derived from an EMBL/GenBank/DDBJ whole genome shotgun (WGS) entry which is preliminary data.</text>
</comment>
<proteinExistence type="predicted"/>
<protein>
    <recommendedName>
        <fullName evidence="4">DUF2971 domain-containing protein</fullName>
    </recommendedName>
</protein>
<evidence type="ECO:0008006" key="4">
    <source>
        <dbReference type="Google" id="ProtNLM"/>
    </source>
</evidence>
<feature type="region of interest" description="Disordered" evidence="1">
    <location>
        <begin position="161"/>
        <end position="186"/>
    </location>
</feature>
<feature type="compositionally biased region" description="Basic and acidic residues" evidence="1">
    <location>
        <begin position="166"/>
        <end position="186"/>
    </location>
</feature>
<evidence type="ECO:0000313" key="2">
    <source>
        <dbReference type="EMBL" id="KGC11095.1"/>
    </source>
</evidence>
<sequence>MHEQHSLFRAPANSSEKIWRYMDFTKLVSMLHNQSLFFCRADELSDRFEGSYTALSIQRFEGSAKEVVKSFKDNPVAVKNINDSIEALSSHRRQERERAAINCWHRNERESAAMWSLYLKSEEGIAVVSTYERLCDSMHASQSKVMIGVVEWRRNRRGVAGRHRHADAELDRRRRDDARRAESASR</sequence>
<gene>
    <name evidence="2" type="ORF">DM48_7320</name>
</gene>
<organism evidence="2 3">
    <name type="scientific">Burkholderia gladioli</name>
    <name type="common">Pseudomonas marginata</name>
    <name type="synonym">Phytomonas marginata</name>
    <dbReference type="NCBI Taxonomy" id="28095"/>
    <lineage>
        <taxon>Bacteria</taxon>
        <taxon>Pseudomonadati</taxon>
        <taxon>Pseudomonadota</taxon>
        <taxon>Betaproteobacteria</taxon>
        <taxon>Burkholderiales</taxon>
        <taxon>Burkholderiaceae</taxon>
        <taxon>Burkholderia</taxon>
    </lineage>
</organism>
<dbReference type="Proteomes" id="UP000029590">
    <property type="component" value="Unassembled WGS sequence"/>
</dbReference>